<gene>
    <name evidence="2" type="ORF">DERYTH_LOCUS23803</name>
</gene>
<feature type="non-terminal residue" evidence="2">
    <location>
        <position position="269"/>
    </location>
</feature>
<proteinExistence type="predicted"/>
<protein>
    <submittedName>
        <fullName evidence="2">28735_t:CDS:1</fullName>
    </submittedName>
</protein>
<comment type="caution">
    <text evidence="2">The sequence shown here is derived from an EMBL/GenBank/DDBJ whole genome shotgun (WGS) entry which is preliminary data.</text>
</comment>
<dbReference type="Proteomes" id="UP000789405">
    <property type="component" value="Unassembled WGS sequence"/>
</dbReference>
<evidence type="ECO:0000256" key="1">
    <source>
        <dbReference type="SAM" id="Coils"/>
    </source>
</evidence>
<dbReference type="OrthoDB" id="2445732at2759"/>
<dbReference type="EMBL" id="CAJVPY010037523">
    <property type="protein sequence ID" value="CAG8803006.1"/>
    <property type="molecule type" value="Genomic_DNA"/>
</dbReference>
<dbReference type="AlphaFoldDB" id="A0A9N9K0J4"/>
<sequence length="269" mass="32504">MDCKCKTNSSLFRECCYQKYIYKPKLFKDPNSEYYNYLLINIAKLNSQTKNRDYEKLKEKIKNTFDLNLLKTKVQRYNNLREKINAETNIEQLRDLQYWHQQITIDAILPNNLKEQLNNIHKEQVNRYWYREIQQSKNLLKSQRIELNILRDETLKKLSNKYYDEEHVQDLSNDSDLAIAINNFNQTLLDEDQNKNQLIDTRKNQYNNLFYDLIECSMRQEEDKQSLADGEKYNLLIQTLEQEYLEEPHISIFSEAFKSLLNDVILKEK</sequence>
<evidence type="ECO:0000313" key="3">
    <source>
        <dbReference type="Proteomes" id="UP000789405"/>
    </source>
</evidence>
<organism evidence="2 3">
    <name type="scientific">Dentiscutata erythropus</name>
    <dbReference type="NCBI Taxonomy" id="1348616"/>
    <lineage>
        <taxon>Eukaryota</taxon>
        <taxon>Fungi</taxon>
        <taxon>Fungi incertae sedis</taxon>
        <taxon>Mucoromycota</taxon>
        <taxon>Glomeromycotina</taxon>
        <taxon>Glomeromycetes</taxon>
        <taxon>Diversisporales</taxon>
        <taxon>Gigasporaceae</taxon>
        <taxon>Dentiscutata</taxon>
    </lineage>
</organism>
<feature type="coiled-coil region" evidence="1">
    <location>
        <begin position="40"/>
        <end position="87"/>
    </location>
</feature>
<reference evidence="2" key="1">
    <citation type="submission" date="2021-06" db="EMBL/GenBank/DDBJ databases">
        <authorList>
            <person name="Kallberg Y."/>
            <person name="Tangrot J."/>
            <person name="Rosling A."/>
        </authorList>
    </citation>
    <scope>NUCLEOTIDE SEQUENCE</scope>
    <source>
        <strain evidence="2">MA453B</strain>
    </source>
</reference>
<keyword evidence="3" id="KW-1185">Reference proteome</keyword>
<evidence type="ECO:0000313" key="2">
    <source>
        <dbReference type="EMBL" id="CAG8803006.1"/>
    </source>
</evidence>
<keyword evidence="1" id="KW-0175">Coiled coil</keyword>
<name>A0A9N9K0J4_9GLOM</name>
<accession>A0A9N9K0J4</accession>